<dbReference type="PANTHER" id="PTHR15678">
    <property type="entry name" value="ANTIGEN MLAA-22-RELATED"/>
    <property type="match status" value="1"/>
</dbReference>
<gene>
    <name evidence="1" type="ORF">MA16_Dca018298</name>
</gene>
<accession>A0A2I0W1A2</accession>
<dbReference type="Proteomes" id="UP000233837">
    <property type="component" value="Unassembled WGS sequence"/>
</dbReference>
<sequence length="193" mass="22821">MGLREKKGQCHFHLLKHLDMNAYGILSLKKNSAQLVGVIYPLYLSRQYKDANYLHETADAGRSLRSGSSKWSRKWVYWRLSPSSLYFVCRTDGFNVDVYPLKIQLSESKYKMMWNYFFPEDEQDPQRRQYKFEHKGEISQPAVLISVTLMEYKFLYNFSNTPMMVLAMDFSPPLRDCSVLNVVKPRLLYFELL</sequence>
<name>A0A2I0W1A2_9ASPA</name>
<dbReference type="STRING" id="906689.A0A2I0W1A2"/>
<dbReference type="InterPro" id="IPR045167">
    <property type="entry name" value="Hobbit"/>
</dbReference>
<dbReference type="AlphaFoldDB" id="A0A2I0W1A2"/>
<dbReference type="Pfam" id="PF10344">
    <property type="entry name" value="Hobbit"/>
    <property type="match status" value="1"/>
</dbReference>
<protein>
    <submittedName>
        <fullName evidence="1">Uncharacterized protein</fullName>
    </submittedName>
</protein>
<proteinExistence type="predicted"/>
<dbReference type="PANTHER" id="PTHR15678:SF6">
    <property type="entry name" value="BRIDGE-LIKE LIPID TRANSFER PROTEIN FAMILY MEMBER 2"/>
    <property type="match status" value="1"/>
</dbReference>
<evidence type="ECO:0000313" key="2">
    <source>
        <dbReference type="Proteomes" id="UP000233837"/>
    </source>
</evidence>
<dbReference type="EMBL" id="KZ503032">
    <property type="protein sequence ID" value="PKU69440.1"/>
    <property type="molecule type" value="Genomic_DNA"/>
</dbReference>
<reference evidence="1 2" key="2">
    <citation type="journal article" date="2017" name="Nature">
        <title>The Apostasia genome and the evolution of orchids.</title>
        <authorList>
            <person name="Zhang G.Q."/>
            <person name="Liu K.W."/>
            <person name="Li Z."/>
            <person name="Lohaus R."/>
            <person name="Hsiao Y.Y."/>
            <person name="Niu S.C."/>
            <person name="Wang J.Y."/>
            <person name="Lin Y.C."/>
            <person name="Xu Q."/>
            <person name="Chen L.J."/>
            <person name="Yoshida K."/>
            <person name="Fujiwara S."/>
            <person name="Wang Z.W."/>
            <person name="Zhang Y.Q."/>
            <person name="Mitsuda N."/>
            <person name="Wang M."/>
            <person name="Liu G.H."/>
            <person name="Pecoraro L."/>
            <person name="Huang H.X."/>
            <person name="Xiao X.J."/>
            <person name="Lin M."/>
            <person name="Wu X.Y."/>
            <person name="Wu W.L."/>
            <person name="Chen Y.Y."/>
            <person name="Chang S.B."/>
            <person name="Sakamoto S."/>
            <person name="Ohme-Takagi M."/>
            <person name="Yagi M."/>
            <person name="Zeng S.J."/>
            <person name="Shen C.Y."/>
            <person name="Yeh C.M."/>
            <person name="Luo Y.B."/>
            <person name="Tsai W.C."/>
            <person name="Van de Peer Y."/>
            <person name="Liu Z.J."/>
        </authorList>
    </citation>
    <scope>NUCLEOTIDE SEQUENCE [LARGE SCALE GENOMIC DNA]</scope>
    <source>
        <tissue evidence="1">The whole plant</tissue>
    </source>
</reference>
<evidence type="ECO:0000313" key="1">
    <source>
        <dbReference type="EMBL" id="PKU69440.1"/>
    </source>
</evidence>
<keyword evidence="2" id="KW-1185">Reference proteome</keyword>
<organism evidence="1 2">
    <name type="scientific">Dendrobium catenatum</name>
    <dbReference type="NCBI Taxonomy" id="906689"/>
    <lineage>
        <taxon>Eukaryota</taxon>
        <taxon>Viridiplantae</taxon>
        <taxon>Streptophyta</taxon>
        <taxon>Embryophyta</taxon>
        <taxon>Tracheophyta</taxon>
        <taxon>Spermatophyta</taxon>
        <taxon>Magnoliopsida</taxon>
        <taxon>Liliopsida</taxon>
        <taxon>Asparagales</taxon>
        <taxon>Orchidaceae</taxon>
        <taxon>Epidendroideae</taxon>
        <taxon>Malaxideae</taxon>
        <taxon>Dendrobiinae</taxon>
        <taxon>Dendrobium</taxon>
    </lineage>
</organism>
<reference evidence="1 2" key="1">
    <citation type="journal article" date="2016" name="Sci. Rep.">
        <title>The Dendrobium catenatum Lindl. genome sequence provides insights into polysaccharide synthase, floral development and adaptive evolution.</title>
        <authorList>
            <person name="Zhang G.Q."/>
            <person name="Xu Q."/>
            <person name="Bian C."/>
            <person name="Tsai W.C."/>
            <person name="Yeh C.M."/>
            <person name="Liu K.W."/>
            <person name="Yoshida K."/>
            <person name="Zhang L.S."/>
            <person name="Chang S.B."/>
            <person name="Chen F."/>
            <person name="Shi Y."/>
            <person name="Su Y.Y."/>
            <person name="Zhang Y.Q."/>
            <person name="Chen L.J."/>
            <person name="Yin Y."/>
            <person name="Lin M."/>
            <person name="Huang H."/>
            <person name="Deng H."/>
            <person name="Wang Z.W."/>
            <person name="Zhu S.L."/>
            <person name="Zhao X."/>
            <person name="Deng C."/>
            <person name="Niu S.C."/>
            <person name="Huang J."/>
            <person name="Wang M."/>
            <person name="Liu G.H."/>
            <person name="Yang H.J."/>
            <person name="Xiao X.J."/>
            <person name="Hsiao Y.Y."/>
            <person name="Wu W.L."/>
            <person name="Chen Y.Y."/>
            <person name="Mitsuda N."/>
            <person name="Ohme-Takagi M."/>
            <person name="Luo Y.B."/>
            <person name="Van de Peer Y."/>
            <person name="Liu Z.J."/>
        </authorList>
    </citation>
    <scope>NUCLEOTIDE SEQUENCE [LARGE SCALE GENOMIC DNA]</scope>
    <source>
        <tissue evidence="1">The whole plant</tissue>
    </source>
</reference>